<evidence type="ECO:0000313" key="3">
    <source>
        <dbReference type="Proteomes" id="UP000474778"/>
    </source>
</evidence>
<dbReference type="Proteomes" id="UP000474778">
    <property type="component" value="Unassembled WGS sequence"/>
</dbReference>
<evidence type="ECO:0000256" key="1">
    <source>
        <dbReference type="SAM" id="SignalP"/>
    </source>
</evidence>
<name>A0A6L7HTQ2_9GAMM</name>
<dbReference type="RefSeq" id="WP_160793667.1">
    <property type="nucleotide sequence ID" value="NZ_WRPA01000002.1"/>
</dbReference>
<organism evidence="2 3">
    <name type="scientific">Shewanella insulae</name>
    <dbReference type="NCBI Taxonomy" id="2681496"/>
    <lineage>
        <taxon>Bacteria</taxon>
        <taxon>Pseudomonadati</taxon>
        <taxon>Pseudomonadota</taxon>
        <taxon>Gammaproteobacteria</taxon>
        <taxon>Alteromonadales</taxon>
        <taxon>Shewanellaceae</taxon>
        <taxon>Shewanella</taxon>
    </lineage>
</organism>
<evidence type="ECO:0008006" key="4">
    <source>
        <dbReference type="Google" id="ProtNLM"/>
    </source>
</evidence>
<keyword evidence="1" id="KW-0732">Signal</keyword>
<reference evidence="2 3" key="1">
    <citation type="submission" date="2019-12" db="EMBL/GenBank/DDBJ databases">
        <title>Shewanella insulae sp. nov., isolated from a tidal flat.</title>
        <authorList>
            <person name="Yoon J.-H."/>
        </authorList>
    </citation>
    <scope>NUCLEOTIDE SEQUENCE [LARGE SCALE GENOMIC DNA]</scope>
    <source>
        <strain evidence="2 3">JBTF-M18</strain>
    </source>
</reference>
<protein>
    <recommendedName>
        <fullName evidence="4">PBP domain-containing protein</fullName>
    </recommendedName>
</protein>
<keyword evidence="3" id="KW-1185">Reference proteome</keyword>
<comment type="caution">
    <text evidence="2">The sequence shown here is derived from an EMBL/GenBank/DDBJ whole genome shotgun (WGS) entry which is preliminary data.</text>
</comment>
<feature type="chain" id="PRO_5026720923" description="PBP domain-containing protein" evidence="1">
    <location>
        <begin position="21"/>
        <end position="146"/>
    </location>
</feature>
<sequence>MRRLSTWMCLLGLCCANVFAAQVIVNSSVEIANISPKDLKLIFAMQKLYWSDGQKIHVFVLPSNSPIHEEFCYQQLEMMPYVLRHRWDRLVFSGVGERPVTLDSEAQMREKVASTPGAIGYVSGGGGALAVEAGIERQGGQDEAEH</sequence>
<gene>
    <name evidence="2" type="ORF">GNT65_03115</name>
</gene>
<evidence type="ECO:0000313" key="2">
    <source>
        <dbReference type="EMBL" id="MXR67667.1"/>
    </source>
</evidence>
<feature type="signal peptide" evidence="1">
    <location>
        <begin position="1"/>
        <end position="20"/>
    </location>
</feature>
<accession>A0A6L7HTQ2</accession>
<dbReference type="AlphaFoldDB" id="A0A6L7HTQ2"/>
<proteinExistence type="predicted"/>
<dbReference type="Gene3D" id="3.40.190.10">
    <property type="entry name" value="Periplasmic binding protein-like II"/>
    <property type="match status" value="1"/>
</dbReference>
<dbReference type="SUPFAM" id="SSF53850">
    <property type="entry name" value="Periplasmic binding protein-like II"/>
    <property type="match status" value="1"/>
</dbReference>
<dbReference type="EMBL" id="WRPA01000002">
    <property type="protein sequence ID" value="MXR67667.1"/>
    <property type="molecule type" value="Genomic_DNA"/>
</dbReference>